<dbReference type="InterPro" id="IPR036514">
    <property type="entry name" value="SGNH_hydro_sf"/>
</dbReference>
<dbReference type="Gene3D" id="3.40.50.1110">
    <property type="entry name" value="SGNH hydrolase"/>
    <property type="match status" value="1"/>
</dbReference>
<accession>A0A1I4QKF8</accession>
<proteinExistence type="predicted"/>
<dbReference type="PANTHER" id="PTHR30383:SF5">
    <property type="entry name" value="SGNH HYDROLASE-TYPE ESTERASE DOMAIN-CONTAINING PROTEIN"/>
    <property type="match status" value="1"/>
</dbReference>
<dbReference type="SUPFAM" id="SSF52266">
    <property type="entry name" value="SGNH hydrolase"/>
    <property type="match status" value="1"/>
</dbReference>
<name>A0A1I4QKF8_9HYPH</name>
<comment type="caution">
    <text evidence="2">The sequence shown here is derived from an EMBL/GenBank/DDBJ whole genome shotgun (WGS) entry which is preliminary data.</text>
</comment>
<dbReference type="InterPro" id="IPR013830">
    <property type="entry name" value="SGNH_hydro"/>
</dbReference>
<dbReference type="RefSeq" id="WP_101287816.1">
    <property type="nucleotide sequence ID" value="NZ_FOUQ01000001.1"/>
</dbReference>
<dbReference type="OrthoDB" id="9794725at2"/>
<feature type="domain" description="SGNH hydrolase-type esterase" evidence="1">
    <location>
        <begin position="11"/>
        <end position="200"/>
    </location>
</feature>
<dbReference type="GO" id="GO:0004622">
    <property type="term" value="F:phosphatidylcholine lysophospholipase activity"/>
    <property type="evidence" value="ECO:0007669"/>
    <property type="project" value="TreeGrafter"/>
</dbReference>
<evidence type="ECO:0000259" key="1">
    <source>
        <dbReference type="Pfam" id="PF13472"/>
    </source>
</evidence>
<dbReference type="AlphaFoldDB" id="A0A1I4QKF8"/>
<gene>
    <name evidence="2" type="ORF">CXZ10_04460</name>
</gene>
<protein>
    <submittedName>
        <fullName evidence="2">GDSL family lipase</fullName>
    </submittedName>
</protein>
<dbReference type="Pfam" id="PF13472">
    <property type="entry name" value="Lipase_GDSL_2"/>
    <property type="match status" value="1"/>
</dbReference>
<evidence type="ECO:0000313" key="3">
    <source>
        <dbReference type="Proteomes" id="UP000233491"/>
    </source>
</evidence>
<organism evidence="2 3">
    <name type="scientific">Pleomorphomonas diazotrophica</name>
    <dbReference type="NCBI Taxonomy" id="1166257"/>
    <lineage>
        <taxon>Bacteria</taxon>
        <taxon>Pseudomonadati</taxon>
        <taxon>Pseudomonadota</taxon>
        <taxon>Alphaproteobacteria</taxon>
        <taxon>Hyphomicrobiales</taxon>
        <taxon>Pleomorphomonadaceae</taxon>
        <taxon>Pleomorphomonas</taxon>
    </lineage>
</organism>
<dbReference type="Proteomes" id="UP000233491">
    <property type="component" value="Unassembled WGS sequence"/>
</dbReference>
<evidence type="ECO:0000313" key="2">
    <source>
        <dbReference type="EMBL" id="PKR90620.1"/>
    </source>
</evidence>
<dbReference type="EMBL" id="PJNW01000002">
    <property type="protein sequence ID" value="PKR90620.1"/>
    <property type="molecule type" value="Genomic_DNA"/>
</dbReference>
<keyword evidence="3" id="KW-1185">Reference proteome</keyword>
<dbReference type="PANTHER" id="PTHR30383">
    <property type="entry name" value="THIOESTERASE 1/PROTEASE 1/LYSOPHOSPHOLIPASE L1"/>
    <property type="match status" value="1"/>
</dbReference>
<dbReference type="InterPro" id="IPR051532">
    <property type="entry name" value="Ester_Hydrolysis_Enzymes"/>
</dbReference>
<sequence>MKIHEDSKLLFIGDSITDWSRARPIGEALFDSLGTGYVGLVNAFLNVTHAAHRIRVVNMGVSANTVRDLEARWATDVEALKPDWLSIMIGVNDVWRQFDARLQTENHVLIGEYEATLERLILRTLPRLKGLVLMAPYFVEFNRTDPMRKMIDDYGAVVKKLADKHDAVFVDTQAAFDEVMAEIHPMGIATDRVHPTLTGHMIIARAFLTAVDYPV</sequence>
<dbReference type="CDD" id="cd01834">
    <property type="entry name" value="SGNH_hydrolase_like_2"/>
    <property type="match status" value="1"/>
</dbReference>
<reference evidence="2 3" key="1">
    <citation type="submission" date="2017-12" db="EMBL/GenBank/DDBJ databases">
        <title>Anaerobic carbon monoxide metabolism by Pleomorphomonas carboxyditropha sp. nov., a new mesophilic hydrogenogenic carboxidotroph.</title>
        <authorList>
            <person name="Esquivel-Elizondo S."/>
            <person name="Krajmalnik-Brown R."/>
        </authorList>
    </citation>
    <scope>NUCLEOTIDE SEQUENCE [LARGE SCALE GENOMIC DNA]</scope>
    <source>
        <strain evidence="2 3">R5-392</strain>
    </source>
</reference>